<dbReference type="AlphaFoldDB" id="A0A9N7MYU9"/>
<dbReference type="EMBL" id="CACSLK010023397">
    <property type="protein sequence ID" value="CAA0822364.1"/>
    <property type="molecule type" value="Genomic_DNA"/>
</dbReference>
<protein>
    <submittedName>
        <fullName evidence="1">Uncharacterized protein</fullName>
    </submittedName>
</protein>
<proteinExistence type="predicted"/>
<organism evidence="1 2">
    <name type="scientific">Striga hermonthica</name>
    <name type="common">Purple witchweed</name>
    <name type="synonym">Buchnera hermonthica</name>
    <dbReference type="NCBI Taxonomy" id="68872"/>
    <lineage>
        <taxon>Eukaryota</taxon>
        <taxon>Viridiplantae</taxon>
        <taxon>Streptophyta</taxon>
        <taxon>Embryophyta</taxon>
        <taxon>Tracheophyta</taxon>
        <taxon>Spermatophyta</taxon>
        <taxon>Magnoliopsida</taxon>
        <taxon>eudicotyledons</taxon>
        <taxon>Gunneridae</taxon>
        <taxon>Pentapetalae</taxon>
        <taxon>asterids</taxon>
        <taxon>lamiids</taxon>
        <taxon>Lamiales</taxon>
        <taxon>Orobanchaceae</taxon>
        <taxon>Buchnereae</taxon>
        <taxon>Striga</taxon>
    </lineage>
</organism>
<keyword evidence="2" id="KW-1185">Reference proteome</keyword>
<sequence>MRHGDQRLCWPVVCNSDQDYERFVSNEVAVRRSKPSVWTMVWRRIKRQKDKMLRCSKAVSLNYDPYSYSQNFDQTEQDDLGRSFSARISALTKE</sequence>
<evidence type="ECO:0000313" key="1">
    <source>
        <dbReference type="EMBL" id="CAA0822364.1"/>
    </source>
</evidence>
<accession>A0A9N7MYU9</accession>
<name>A0A9N7MYU9_STRHE</name>
<dbReference type="PANTHER" id="PTHR33168">
    <property type="entry name" value="STRESS INDUCED PROTEIN-RELATED"/>
    <property type="match status" value="1"/>
</dbReference>
<dbReference type="Proteomes" id="UP001153555">
    <property type="component" value="Unassembled WGS sequence"/>
</dbReference>
<gene>
    <name evidence="1" type="ORF">SHERM_19844</name>
</gene>
<dbReference type="OrthoDB" id="1688035at2759"/>
<comment type="caution">
    <text evidence="1">The sequence shown here is derived from an EMBL/GenBank/DDBJ whole genome shotgun (WGS) entry which is preliminary data.</text>
</comment>
<reference evidence="1" key="1">
    <citation type="submission" date="2019-12" db="EMBL/GenBank/DDBJ databases">
        <authorList>
            <person name="Scholes J."/>
        </authorList>
    </citation>
    <scope>NUCLEOTIDE SEQUENCE</scope>
</reference>
<evidence type="ECO:0000313" key="2">
    <source>
        <dbReference type="Proteomes" id="UP001153555"/>
    </source>
</evidence>